<reference evidence="3 4" key="2">
    <citation type="submission" date="2019-07" db="EMBL/GenBank/DDBJ databases">
        <authorList>
            <person name="Huang Y."/>
        </authorList>
    </citation>
    <scope>NUCLEOTIDE SEQUENCE [LARGE SCALE GENOMIC DNA]</scope>
    <source>
        <strain evidence="3 4">HY188</strain>
    </source>
</reference>
<dbReference type="SUPFAM" id="SSF56601">
    <property type="entry name" value="beta-lactamase/transpeptidase-like"/>
    <property type="match status" value="1"/>
</dbReference>
<evidence type="ECO:0000256" key="1">
    <source>
        <dbReference type="SAM" id="MobiDB-lite"/>
    </source>
</evidence>
<sequence>MEQRDRDRRNAAGVAAAGGPGGAADPAAALRRIDEWPVDSAAAAVVAAGGATTVHGPADAVFELASVTKLLTAVGVLLAVEEGALDLDAPAGPAGSTVRHLLAHASGLAFDEDRVRAAPGERRIYSSAGYEVLAGLVARETGIDFAEYLAEGVFAPLKMTGTVLRGPAGHGARSTVADLARFAAELQRPTLLDATTMREATTVQYPGLDGLLPGYGMQRPNDWGLGFELRGGKNPHWTGSRNSPQTFGHFGQSGTLLWVDPVAGCACVALTDRAFGDWATARWPALSDAIVSGGGAEAGEAGEGGADV</sequence>
<evidence type="ECO:0000259" key="2">
    <source>
        <dbReference type="Pfam" id="PF00144"/>
    </source>
</evidence>
<dbReference type="AlphaFoldDB" id="A0A516X4L1"/>
<evidence type="ECO:0000313" key="4">
    <source>
        <dbReference type="Proteomes" id="UP000317344"/>
    </source>
</evidence>
<reference evidence="3 4" key="1">
    <citation type="submission" date="2019-07" db="EMBL/GenBank/DDBJ databases">
        <title>Tomitella cavernea sp. nov., an actinomycete isolated from soil.</title>
        <authorList>
            <person name="Cheng J."/>
        </authorList>
    </citation>
    <scope>NUCLEOTIDE SEQUENCE [LARGE SCALE GENOMIC DNA]</scope>
    <source>
        <strain evidence="3 4">HY188</strain>
    </source>
</reference>
<dbReference type="PANTHER" id="PTHR43283">
    <property type="entry name" value="BETA-LACTAMASE-RELATED"/>
    <property type="match status" value="1"/>
</dbReference>
<dbReference type="Pfam" id="PF00144">
    <property type="entry name" value="Beta-lactamase"/>
    <property type="match status" value="1"/>
</dbReference>
<dbReference type="PANTHER" id="PTHR43283:SF15">
    <property type="entry name" value="CONSERVED PROTEIN"/>
    <property type="match status" value="1"/>
</dbReference>
<feature type="domain" description="Beta-lactamase-related" evidence="2">
    <location>
        <begin position="44"/>
        <end position="276"/>
    </location>
</feature>
<dbReference type="EMBL" id="CP041765">
    <property type="protein sequence ID" value="QDQ97943.1"/>
    <property type="molecule type" value="Genomic_DNA"/>
</dbReference>
<feature type="compositionally biased region" description="Basic and acidic residues" evidence="1">
    <location>
        <begin position="1"/>
        <end position="10"/>
    </location>
</feature>
<dbReference type="InterPro" id="IPR050789">
    <property type="entry name" value="Diverse_Enzym_Activities"/>
</dbReference>
<dbReference type="InterPro" id="IPR012338">
    <property type="entry name" value="Beta-lactam/transpept-like"/>
</dbReference>
<dbReference type="Proteomes" id="UP000317344">
    <property type="component" value="Chromosome"/>
</dbReference>
<dbReference type="OrthoDB" id="3336932at2"/>
<feature type="region of interest" description="Disordered" evidence="1">
    <location>
        <begin position="1"/>
        <end position="26"/>
    </location>
</feature>
<dbReference type="InterPro" id="IPR001466">
    <property type="entry name" value="Beta-lactam-related"/>
</dbReference>
<dbReference type="KEGG" id="toy:FO059_12255"/>
<accession>A0A516X4L1</accession>
<dbReference type="Gene3D" id="3.40.710.10">
    <property type="entry name" value="DD-peptidase/beta-lactamase superfamily"/>
    <property type="match status" value="1"/>
</dbReference>
<evidence type="ECO:0000313" key="3">
    <source>
        <dbReference type="EMBL" id="QDQ97943.1"/>
    </source>
</evidence>
<keyword evidence="4" id="KW-1185">Reference proteome</keyword>
<name>A0A516X4L1_9ACTN</name>
<protein>
    <submittedName>
        <fullName evidence="3">Beta-lactamase family protein</fullName>
    </submittedName>
</protein>
<gene>
    <name evidence="3" type="ORF">FO059_12255</name>
</gene>
<proteinExistence type="predicted"/>
<organism evidence="3 4">
    <name type="scientific">Tomitella fengzijianii</name>
    <dbReference type="NCBI Taxonomy" id="2597660"/>
    <lineage>
        <taxon>Bacteria</taxon>
        <taxon>Bacillati</taxon>
        <taxon>Actinomycetota</taxon>
        <taxon>Actinomycetes</taxon>
        <taxon>Mycobacteriales</taxon>
        <taxon>Tomitella</taxon>
    </lineage>
</organism>